<proteinExistence type="predicted"/>
<reference evidence="1 2" key="1">
    <citation type="submission" date="2023-11" db="EMBL/GenBank/DDBJ databases">
        <title>From the Deep-Sea to the Surface: Bacterial Genomes Isolated from the Moytirra Hydrothermal Vent Plume.</title>
        <authorList>
            <person name="Major S.R."/>
        </authorList>
    </citation>
    <scope>NUCLEOTIDE SEQUENCE [LARGE SCALE GENOMIC DNA]</scope>
    <source>
        <strain evidence="1 2">OXR-9</strain>
    </source>
</reference>
<keyword evidence="2" id="KW-1185">Reference proteome</keyword>
<sequence>MIHIRRAGALDTRALAELLNAIIAKGGTTAMVSPVTVRELQGWMAAPDSA</sequence>
<accession>A0ABZ0UYW3</accession>
<evidence type="ECO:0000313" key="2">
    <source>
        <dbReference type="Proteomes" id="UP001326567"/>
    </source>
</evidence>
<gene>
    <name evidence="1" type="ORF">T7987_00660</name>
</gene>
<protein>
    <submittedName>
        <fullName evidence="1">Uncharacterized protein</fullName>
    </submittedName>
</protein>
<dbReference type="EMBL" id="CP139725">
    <property type="protein sequence ID" value="WPZ21786.1"/>
    <property type="molecule type" value="Genomic_DNA"/>
</dbReference>
<evidence type="ECO:0000313" key="1">
    <source>
        <dbReference type="EMBL" id="WPZ21786.1"/>
    </source>
</evidence>
<organism evidence="1 2">
    <name type="scientific">Sulfitobacter faviae</name>
    <dbReference type="NCBI Taxonomy" id="1775881"/>
    <lineage>
        <taxon>Bacteria</taxon>
        <taxon>Pseudomonadati</taxon>
        <taxon>Pseudomonadota</taxon>
        <taxon>Alphaproteobacteria</taxon>
        <taxon>Rhodobacterales</taxon>
        <taxon>Roseobacteraceae</taxon>
        <taxon>Sulfitobacter</taxon>
    </lineage>
</organism>
<dbReference type="Proteomes" id="UP001326567">
    <property type="component" value="Chromosome"/>
</dbReference>
<dbReference type="RefSeq" id="WP_322328657.1">
    <property type="nucleotide sequence ID" value="NZ_CP139725.1"/>
</dbReference>
<name>A0ABZ0UYW3_9RHOB</name>